<dbReference type="SMART" id="SM00454">
    <property type="entry name" value="SAM"/>
    <property type="match status" value="1"/>
</dbReference>
<evidence type="ECO:0000313" key="14">
    <source>
        <dbReference type="Proteomes" id="UP000439903"/>
    </source>
</evidence>
<dbReference type="PROSITE" id="PS51194">
    <property type="entry name" value="HELICASE_CTER"/>
    <property type="match status" value="1"/>
</dbReference>
<dbReference type="InterPro" id="IPR056026">
    <property type="entry name" value="DUF7607"/>
</dbReference>
<dbReference type="CDD" id="cd18793">
    <property type="entry name" value="SF2_C_SNF"/>
    <property type="match status" value="1"/>
</dbReference>
<feature type="compositionally biased region" description="Acidic residues" evidence="9">
    <location>
        <begin position="102"/>
        <end position="118"/>
    </location>
</feature>
<feature type="compositionally biased region" description="Basic and acidic residues" evidence="9">
    <location>
        <begin position="466"/>
        <end position="483"/>
    </location>
</feature>
<evidence type="ECO:0000256" key="7">
    <source>
        <dbReference type="ARBA" id="ARBA00023125"/>
    </source>
</evidence>
<dbReference type="InterPro" id="IPR027417">
    <property type="entry name" value="P-loop_NTPase"/>
</dbReference>
<evidence type="ECO:0000256" key="1">
    <source>
        <dbReference type="ARBA" id="ARBA00004123"/>
    </source>
</evidence>
<feature type="compositionally biased region" description="Polar residues" evidence="9">
    <location>
        <begin position="535"/>
        <end position="549"/>
    </location>
</feature>
<dbReference type="PANTHER" id="PTHR45797">
    <property type="entry name" value="RAD54-LIKE"/>
    <property type="match status" value="1"/>
</dbReference>
<feature type="compositionally biased region" description="Acidic residues" evidence="9">
    <location>
        <begin position="131"/>
        <end position="149"/>
    </location>
</feature>
<keyword evidence="6" id="KW-0067">ATP-binding</keyword>
<comment type="subcellular location">
    <subcellularLocation>
        <location evidence="1">Nucleus</location>
    </subcellularLocation>
</comment>
<organism evidence="13 14">
    <name type="scientific">Gigaspora margarita</name>
    <dbReference type="NCBI Taxonomy" id="4874"/>
    <lineage>
        <taxon>Eukaryota</taxon>
        <taxon>Fungi</taxon>
        <taxon>Fungi incertae sedis</taxon>
        <taxon>Mucoromycota</taxon>
        <taxon>Glomeromycotina</taxon>
        <taxon>Glomeromycetes</taxon>
        <taxon>Diversisporales</taxon>
        <taxon>Gigasporaceae</taxon>
        <taxon>Gigaspora</taxon>
    </lineage>
</organism>
<evidence type="ECO:0000256" key="8">
    <source>
        <dbReference type="ARBA" id="ARBA00023242"/>
    </source>
</evidence>
<keyword evidence="14" id="KW-1185">Reference proteome</keyword>
<dbReference type="PROSITE" id="PS50105">
    <property type="entry name" value="SAM_DOMAIN"/>
    <property type="match status" value="1"/>
</dbReference>
<reference evidence="13 14" key="1">
    <citation type="journal article" date="2019" name="Environ. Microbiol.">
        <title>At the nexus of three kingdoms: the genome of the mycorrhizal fungus Gigaspora margarita provides insights into plant, endobacterial and fungal interactions.</title>
        <authorList>
            <person name="Venice F."/>
            <person name="Ghignone S."/>
            <person name="Salvioli di Fossalunga A."/>
            <person name="Amselem J."/>
            <person name="Novero M."/>
            <person name="Xianan X."/>
            <person name="Sedzielewska Toro K."/>
            <person name="Morin E."/>
            <person name="Lipzen A."/>
            <person name="Grigoriev I.V."/>
            <person name="Henrissat B."/>
            <person name="Martin F.M."/>
            <person name="Bonfante P."/>
        </authorList>
    </citation>
    <scope>NUCLEOTIDE SEQUENCE [LARGE SCALE GENOMIC DNA]</scope>
    <source>
        <strain evidence="13 14">BEG34</strain>
    </source>
</reference>
<sequence>MNPETWTLEEVCDWLRQENFERLIEIFKENNVDGKTLMKINVEKLRRLKVPSKDHYVFLNTRELLRSKAIQGDNPHPPIARLILPPDPSTFLPFETQKEVVDLEDGTDISNSDDEMFESDEKSGDEVSSMDLDDDEDLNDEGDLDEDYDSNLSEDLVDKVDSFMHSDGEPLSRFRAARYGAESFTEDDFKRAEEKKSDYGYLRRWMYMEDDELLPVYGESDEEKNYISSDLEEEVMEEEEDIKQKGEQSLFIMRNVDDKEPEIVESDNLVMPQVDHAHQMILDYISSFRKIWEDGELQKLETLRYKHWRKLFPRKEQREPQKVIDELIEQLHKLNDERLPQLINHVKSNIKSKSTLDKDAKRQCGILDQTLRSIYLLEWKISLAKGPPPPKPDSKPRQKTLKVEEVADDKDAMNQEHNSDDSYESDFIDDSEITYTEEQLAELKEAGIIIEPVVIETFVTRPSDTTSERPTDKSESVDEDKKSPQLLSYVSNVEEKHITHNGKEVEIIILDSDSEDDYNETIDKGDKVPEKIVSTGGSDSAESSKVNNDNDMELDCNDEYIYDDDDECSYLDHKQREEQRILEAESDELFLKYDSQDLMQEIQSAIFYWHWDEDMKKKSPMAPLINDDFTLYLQLQSAISRSMLSPEAVEELKKELPLIPEGKLDARESWDNYFKFRKEYAINKRVTQRDSDDERYEKNYIGDSDDDDLTYASGSKSSYRPKKRFRETAEVIEQRKERMALEQGYSRRYAEQEKLADPKDGVIINLGHLENEDHIYIPDLLSKKLKPHQIEGVRFLWKNIVMFNKGCVLAHSMGLGKTVQVITFLYTLYTIRSTDSRAIRDHLKAFRVLILCPKIVIDNWENEFMSWLNENNLKNTFTVYKLGEIKDYKERLDLINRWQKNEKGGVFLINYDMFRQLVMSEVDDDRRSEFRKYLLNPGPSLVVADEGHILKNKETQLQEALMHLKTPSRIILTGSPLQNNLAEYWCTINFVCPNYLGSLEDFKRVYINPIEHGLYESADSQEKKTSRKMLFVLSRIIEDIVHRRNVSILERELPPKSEFLITCRMMNRQLMLYKSLIEKLSAVGAGGQVIRYADLLSILCNHPSIFFNTLDKENKNLADSNTIIPVNESKTVREYMHHICREYKGLDEISESSKMQILKEIIFKCEQIGDKVIIFSKSIPTLNYIERMILKRDTYIRIDGETQTKERQRSIDNFNKSKLWKVALISIKTGGLGVNMYGANRVILVDGEWNPSFAEQAIGRVYRYNQKKSVFVYRFITNGTFEDKLFIRNIHKMGLSLRVVDQRNLSSMLSKQDVNSDFYMVPDSTIACKLPDKLDFGDKVLENIAGRNRNRIIDIQRMNIYFNEDQYNLDNEDVLHAQRLLEEEKSRLQI</sequence>
<dbReference type="InterPro" id="IPR049730">
    <property type="entry name" value="SNF2/RAD54-like_C"/>
</dbReference>
<dbReference type="GO" id="GO:0003677">
    <property type="term" value="F:DNA binding"/>
    <property type="evidence" value="ECO:0007669"/>
    <property type="project" value="UniProtKB-KW"/>
</dbReference>
<evidence type="ECO:0000259" key="12">
    <source>
        <dbReference type="PROSITE" id="PS51194"/>
    </source>
</evidence>
<dbReference type="Pfam" id="PF07647">
    <property type="entry name" value="SAM_2"/>
    <property type="match status" value="1"/>
</dbReference>
<comment type="similarity">
    <text evidence="2">Belongs to the SNF2/RAD54 helicase family.</text>
</comment>
<evidence type="ECO:0000256" key="6">
    <source>
        <dbReference type="ARBA" id="ARBA00022840"/>
    </source>
</evidence>
<keyword evidence="4" id="KW-0378">Hydrolase</keyword>
<evidence type="ECO:0000256" key="2">
    <source>
        <dbReference type="ARBA" id="ARBA00007025"/>
    </source>
</evidence>
<keyword evidence="7" id="KW-0238">DNA-binding</keyword>
<evidence type="ECO:0000313" key="13">
    <source>
        <dbReference type="EMBL" id="KAF0461554.1"/>
    </source>
</evidence>
<keyword evidence="5 13" id="KW-0347">Helicase</keyword>
<dbReference type="SUPFAM" id="SSF52540">
    <property type="entry name" value="P-loop containing nucleoside triphosphate hydrolases"/>
    <property type="match status" value="2"/>
</dbReference>
<feature type="region of interest" description="Disordered" evidence="9">
    <location>
        <begin position="102"/>
        <end position="149"/>
    </location>
</feature>
<comment type="caution">
    <text evidence="13">The sequence shown here is derived from an EMBL/GenBank/DDBJ whole genome shotgun (WGS) entry which is preliminary data.</text>
</comment>
<name>A0A8H3XGX7_GIGMA</name>
<dbReference type="Gene3D" id="3.40.50.300">
    <property type="entry name" value="P-loop containing nucleotide triphosphate hydrolases"/>
    <property type="match status" value="1"/>
</dbReference>
<dbReference type="PROSITE" id="PS51192">
    <property type="entry name" value="HELICASE_ATP_BIND_1"/>
    <property type="match status" value="1"/>
</dbReference>
<dbReference type="InterPro" id="IPR000330">
    <property type="entry name" value="SNF2_N"/>
</dbReference>
<proteinExistence type="inferred from homology"/>
<dbReference type="Gene3D" id="3.40.50.10810">
    <property type="entry name" value="Tandem AAA-ATPase domain"/>
    <property type="match status" value="1"/>
</dbReference>
<feature type="compositionally biased region" description="Basic and acidic residues" evidence="9">
    <location>
        <begin position="392"/>
        <end position="420"/>
    </location>
</feature>
<dbReference type="CDD" id="cd18007">
    <property type="entry name" value="DEXHc_ATRX-like"/>
    <property type="match status" value="1"/>
</dbReference>
<feature type="domain" description="SAM" evidence="10">
    <location>
        <begin position="6"/>
        <end position="55"/>
    </location>
</feature>
<keyword evidence="3" id="KW-0547">Nucleotide-binding</keyword>
<evidence type="ECO:0000259" key="11">
    <source>
        <dbReference type="PROSITE" id="PS51192"/>
    </source>
</evidence>
<dbReference type="InterPro" id="IPR038718">
    <property type="entry name" value="SNF2-like_sf"/>
</dbReference>
<feature type="region of interest" description="Disordered" evidence="9">
    <location>
        <begin position="529"/>
        <end position="552"/>
    </location>
</feature>
<dbReference type="OrthoDB" id="2371449at2759"/>
<dbReference type="PANTHER" id="PTHR45797:SF1">
    <property type="entry name" value="HELICASE ARIP4"/>
    <property type="match status" value="1"/>
</dbReference>
<evidence type="ECO:0000259" key="10">
    <source>
        <dbReference type="PROSITE" id="PS50105"/>
    </source>
</evidence>
<feature type="region of interest" description="Disordered" evidence="9">
    <location>
        <begin position="460"/>
        <end position="483"/>
    </location>
</feature>
<dbReference type="EMBL" id="WTPW01001025">
    <property type="protein sequence ID" value="KAF0461554.1"/>
    <property type="molecule type" value="Genomic_DNA"/>
</dbReference>
<dbReference type="GO" id="GO:0005634">
    <property type="term" value="C:nucleus"/>
    <property type="evidence" value="ECO:0007669"/>
    <property type="project" value="UniProtKB-SubCell"/>
</dbReference>
<dbReference type="InterPro" id="IPR044574">
    <property type="entry name" value="ARIP4-like"/>
</dbReference>
<dbReference type="GO" id="GO:0016887">
    <property type="term" value="F:ATP hydrolysis activity"/>
    <property type="evidence" value="ECO:0007669"/>
    <property type="project" value="InterPro"/>
</dbReference>
<dbReference type="InterPro" id="IPR001650">
    <property type="entry name" value="Helicase_C-like"/>
</dbReference>
<dbReference type="GO" id="GO:0004386">
    <property type="term" value="F:helicase activity"/>
    <property type="evidence" value="ECO:0007669"/>
    <property type="project" value="UniProtKB-KW"/>
</dbReference>
<feature type="domain" description="Helicase ATP-binding" evidence="11">
    <location>
        <begin position="798"/>
        <end position="994"/>
    </location>
</feature>
<dbReference type="SMART" id="SM00487">
    <property type="entry name" value="DEXDc"/>
    <property type="match status" value="1"/>
</dbReference>
<evidence type="ECO:0000256" key="9">
    <source>
        <dbReference type="SAM" id="MobiDB-lite"/>
    </source>
</evidence>
<dbReference type="Pfam" id="PF24580">
    <property type="entry name" value="DUF7607"/>
    <property type="match status" value="1"/>
</dbReference>
<dbReference type="SUPFAM" id="SSF47769">
    <property type="entry name" value="SAM/Pointed domain"/>
    <property type="match status" value="1"/>
</dbReference>
<dbReference type="Pfam" id="PF00176">
    <property type="entry name" value="SNF2-rel_dom"/>
    <property type="match status" value="1"/>
</dbReference>
<evidence type="ECO:0000256" key="5">
    <source>
        <dbReference type="ARBA" id="ARBA00022806"/>
    </source>
</evidence>
<dbReference type="InterPro" id="IPR014001">
    <property type="entry name" value="Helicase_ATP-bd"/>
</dbReference>
<dbReference type="Proteomes" id="UP000439903">
    <property type="component" value="Unassembled WGS sequence"/>
</dbReference>
<feature type="domain" description="Helicase C-terminal" evidence="12">
    <location>
        <begin position="1157"/>
        <end position="1311"/>
    </location>
</feature>
<feature type="region of interest" description="Disordered" evidence="9">
    <location>
        <begin position="385"/>
        <end position="427"/>
    </location>
</feature>
<evidence type="ECO:0000256" key="4">
    <source>
        <dbReference type="ARBA" id="ARBA00022801"/>
    </source>
</evidence>
<accession>A0A8H3XGX7</accession>
<keyword evidence="8" id="KW-0539">Nucleus</keyword>
<dbReference type="InterPro" id="IPR001660">
    <property type="entry name" value="SAM"/>
</dbReference>
<dbReference type="Pfam" id="PF00271">
    <property type="entry name" value="Helicase_C"/>
    <property type="match status" value="1"/>
</dbReference>
<gene>
    <name evidence="13" type="ORF">F8M41_000403</name>
</gene>
<protein>
    <submittedName>
        <fullName evidence="13">Snf2 family helicase/ATPase</fullName>
    </submittedName>
</protein>
<dbReference type="InterPro" id="IPR013761">
    <property type="entry name" value="SAM/pointed_sf"/>
</dbReference>
<dbReference type="Gene3D" id="1.10.150.50">
    <property type="entry name" value="Transcription Factor, Ets-1"/>
    <property type="match status" value="1"/>
</dbReference>
<evidence type="ECO:0000256" key="3">
    <source>
        <dbReference type="ARBA" id="ARBA00022741"/>
    </source>
</evidence>
<dbReference type="SMART" id="SM00490">
    <property type="entry name" value="HELICc"/>
    <property type="match status" value="1"/>
</dbReference>
<dbReference type="GO" id="GO:0005524">
    <property type="term" value="F:ATP binding"/>
    <property type="evidence" value="ECO:0007669"/>
    <property type="project" value="UniProtKB-KW"/>
</dbReference>